<feature type="compositionally biased region" description="Polar residues" evidence="1">
    <location>
        <begin position="462"/>
        <end position="478"/>
    </location>
</feature>
<feature type="compositionally biased region" description="Low complexity" evidence="1">
    <location>
        <begin position="1113"/>
        <end position="1122"/>
    </location>
</feature>
<feature type="compositionally biased region" description="Low complexity" evidence="1">
    <location>
        <begin position="399"/>
        <end position="415"/>
    </location>
</feature>
<feature type="compositionally biased region" description="Low complexity" evidence="1">
    <location>
        <begin position="446"/>
        <end position="455"/>
    </location>
</feature>
<dbReference type="EMBL" id="JAECZO010000052">
    <property type="protein sequence ID" value="KAK7195350.1"/>
    <property type="molecule type" value="Genomic_DNA"/>
</dbReference>
<feature type="region of interest" description="Disordered" evidence="1">
    <location>
        <begin position="70"/>
        <end position="137"/>
    </location>
</feature>
<feature type="compositionally biased region" description="Pro residues" evidence="1">
    <location>
        <begin position="747"/>
        <end position="757"/>
    </location>
</feature>
<feature type="region of interest" description="Disordered" evidence="1">
    <location>
        <begin position="214"/>
        <end position="233"/>
    </location>
</feature>
<feature type="compositionally biased region" description="Pro residues" evidence="1">
    <location>
        <begin position="326"/>
        <end position="336"/>
    </location>
</feature>
<name>A0AAW0EQY9_9TRYP</name>
<feature type="region of interest" description="Disordered" evidence="1">
    <location>
        <begin position="913"/>
        <end position="958"/>
    </location>
</feature>
<feature type="region of interest" description="Disordered" evidence="1">
    <location>
        <begin position="1039"/>
        <end position="1137"/>
    </location>
</feature>
<feature type="region of interest" description="Disordered" evidence="1">
    <location>
        <begin position="240"/>
        <end position="298"/>
    </location>
</feature>
<keyword evidence="3" id="KW-1185">Reference proteome</keyword>
<evidence type="ECO:0000313" key="2">
    <source>
        <dbReference type="EMBL" id="KAK7195350.1"/>
    </source>
</evidence>
<feature type="compositionally biased region" description="Low complexity" evidence="1">
    <location>
        <begin position="929"/>
        <end position="946"/>
    </location>
</feature>
<feature type="region of interest" description="Disordered" evidence="1">
    <location>
        <begin position="316"/>
        <end position="506"/>
    </location>
</feature>
<feature type="compositionally biased region" description="Basic and acidic residues" evidence="1">
    <location>
        <begin position="89"/>
        <end position="103"/>
    </location>
</feature>
<proteinExistence type="predicted"/>
<feature type="compositionally biased region" description="Low complexity" evidence="1">
    <location>
        <begin position="1083"/>
        <end position="1104"/>
    </location>
</feature>
<feature type="region of interest" description="Disordered" evidence="1">
    <location>
        <begin position="1163"/>
        <end position="1212"/>
    </location>
</feature>
<protein>
    <submittedName>
        <fullName evidence="2">Uncharacterized protein</fullName>
    </submittedName>
</protein>
<feature type="compositionally biased region" description="Low complexity" evidence="1">
    <location>
        <begin position="289"/>
        <end position="298"/>
    </location>
</feature>
<reference evidence="2 3" key="1">
    <citation type="journal article" date="2021" name="MBio">
        <title>A New Model Trypanosomatid, Novymonas esmeraldas: Genomic Perception of Its 'Candidatus Pandoraea novymonadis' Endosymbiont.</title>
        <authorList>
            <person name="Zakharova A."/>
            <person name="Saura A."/>
            <person name="Butenko A."/>
            <person name="Podesvova L."/>
            <person name="Warmusova S."/>
            <person name="Kostygov A.Y."/>
            <person name="Nenarokova A."/>
            <person name="Lukes J."/>
            <person name="Opperdoes F.R."/>
            <person name="Yurchenko V."/>
        </authorList>
    </citation>
    <scope>NUCLEOTIDE SEQUENCE [LARGE SCALE GENOMIC DNA]</scope>
    <source>
        <strain evidence="2 3">E262AT.01</strain>
    </source>
</reference>
<feature type="region of interest" description="Disordered" evidence="1">
    <location>
        <begin position="534"/>
        <end position="687"/>
    </location>
</feature>
<organism evidence="2 3">
    <name type="scientific">Novymonas esmeraldas</name>
    <dbReference type="NCBI Taxonomy" id="1808958"/>
    <lineage>
        <taxon>Eukaryota</taxon>
        <taxon>Discoba</taxon>
        <taxon>Euglenozoa</taxon>
        <taxon>Kinetoplastea</taxon>
        <taxon>Metakinetoplastina</taxon>
        <taxon>Trypanosomatida</taxon>
        <taxon>Trypanosomatidae</taxon>
        <taxon>Novymonas</taxon>
    </lineage>
</organism>
<feature type="region of interest" description="Disordered" evidence="1">
    <location>
        <begin position="164"/>
        <end position="200"/>
    </location>
</feature>
<feature type="compositionally biased region" description="Low complexity" evidence="1">
    <location>
        <begin position="991"/>
        <end position="1002"/>
    </location>
</feature>
<feature type="compositionally biased region" description="Low complexity" evidence="1">
    <location>
        <begin position="537"/>
        <end position="599"/>
    </location>
</feature>
<sequence length="1212" mass="126293">MESRYVYDDVTVTATPLHRISVSIDGDDWRRSDGNQARSADEFHIVESNNNVLSSSNDAFPLLADLDTPLSSSVRGTPQRALSPLASPEEPHIKGGRGSERRAGGPRYTSSSWRRGSVDSAKSVSTVAGSRRLNGGGVAAEPPAGAYAGICESVSSFAKVHTGYSSSSSVSGAGGGTSSGKLPALSRSDTAGRRSSGSGISIDTVLDTSLSLSRTTMTGRDAESPAAVVSKRRAPLSRATVTLVPLLPSPSAGSTRRDQRTSDSAAAPSKPSRRVLIDDRLPDHRSASTKDSSTAAAAVPRTAEALLTDYSLCFESAPDVDDSPTASPPWSSPPPPPRRRRREDMTDRGGAGVIPLLTDAEEDNAGNKKTPSRTRVIVNGAWVGGQQGGAVSLSKGRQPSSSATPSTSPVVSRVVSDGELRVRSGSRTSNRSHSGGGSADPRRAASEPSPSPISDGQYFSIDFTSMLSPRTRLPSSNKAADAADTVRAGKDGVSVTTHDSQHLTPPLSYDLSFLTDAAEEAAADVFTAIGKRDERSAAGAAGEARKGSPQQQQQRQRAQDSSPQATASRAAAAVASAPLTLARPVGVPPRAACTTTTPPKSRVRPSSYALAAPVPMRTSATSDDRQPFRFDGGASAGGSRTDDDTPSDLSLSTTLKPFSVGEAESSLRVAQGTHTRMPRPPSRHTERNQYVLGTVIAVEAQCCADDSTASPVPARRSYRPPSARSQRTGGDTRPPKAAAGDNTTPPKSTPAKPPTLPTSPLAVSPSPIVSENTSVHSTDGDTVRHAAHKALHQLQSHVSFGVGAAEVSDSPTIAKAPWPLQRPPRSIVVMQRLFDPEHPHPRGPRTRSLLNGERQANWTAPETHYVTTLADLAAYDDEEDDEHYHQDDELSQQEQHAVNDYHWDEEDVVVSFSASPPECAEEEEDGSDSARGVAKGAAQAAGALTAVTSPPPPIPLSFSPRKPASIVVGAASRAPGSPRFVSFAPSATTLSADAPSSAAGDSLNTSTTISRRSGGIVVDEVEKVHRLREDPEFTLVLGDLYHDGSPQRSQRGGAAATASPPSSVKSSLAAASTGMHHTLSPATGRGSLSSTVRTSSGVSSTTSARGGGGTGSSGTVHLSTLSESHRPSSASVTGDESVCGDSIVRRQLSRGQVLPTFARIIGHLVGDAPPAAGESSRKDGERRRGTGGCGVADERQSSITFTEPDARHARRR</sequence>
<gene>
    <name evidence="2" type="ORF">NESM_000461500</name>
</gene>
<dbReference type="Proteomes" id="UP001430356">
    <property type="component" value="Unassembled WGS sequence"/>
</dbReference>
<feature type="compositionally biased region" description="Basic and acidic residues" evidence="1">
    <location>
        <begin position="1175"/>
        <end position="1184"/>
    </location>
</feature>
<evidence type="ECO:0000256" key="1">
    <source>
        <dbReference type="SAM" id="MobiDB-lite"/>
    </source>
</evidence>
<evidence type="ECO:0000313" key="3">
    <source>
        <dbReference type="Proteomes" id="UP001430356"/>
    </source>
</evidence>
<feature type="region of interest" description="Disordered" evidence="1">
    <location>
        <begin position="990"/>
        <end position="1014"/>
    </location>
</feature>
<dbReference type="AlphaFoldDB" id="A0AAW0EQY9"/>
<accession>A0AAW0EQY9</accession>
<feature type="compositionally biased region" description="Polar residues" evidence="1">
    <location>
        <begin position="108"/>
        <end position="128"/>
    </location>
</feature>
<feature type="compositionally biased region" description="Basic and acidic residues" evidence="1">
    <location>
        <begin position="275"/>
        <end position="288"/>
    </location>
</feature>
<comment type="caution">
    <text evidence="2">The sequence shown here is derived from an EMBL/GenBank/DDBJ whole genome shotgun (WGS) entry which is preliminary data.</text>
</comment>
<feature type="compositionally biased region" description="Low complexity" evidence="1">
    <location>
        <begin position="709"/>
        <end position="725"/>
    </location>
</feature>
<feature type="compositionally biased region" description="Low complexity" evidence="1">
    <location>
        <begin position="1054"/>
        <end position="1072"/>
    </location>
</feature>
<feature type="region of interest" description="Disordered" evidence="1">
    <location>
        <begin position="706"/>
        <end position="766"/>
    </location>
</feature>